<evidence type="ECO:0000259" key="4">
    <source>
        <dbReference type="Pfam" id="PF08338"/>
    </source>
</evidence>
<feature type="domain" description="NAD-dependent epimerase/dehydratase" evidence="3">
    <location>
        <begin position="4"/>
        <end position="216"/>
    </location>
</feature>
<gene>
    <name evidence="5" type="ORF">Vau01_089990</name>
</gene>
<dbReference type="Pfam" id="PF01370">
    <property type="entry name" value="Epimerase"/>
    <property type="match status" value="1"/>
</dbReference>
<evidence type="ECO:0000256" key="1">
    <source>
        <dbReference type="ARBA" id="ARBA00009353"/>
    </source>
</evidence>
<feature type="domain" description="DUF1731" evidence="4">
    <location>
        <begin position="251"/>
        <end position="297"/>
    </location>
</feature>
<evidence type="ECO:0008006" key="7">
    <source>
        <dbReference type="Google" id="ProtNLM"/>
    </source>
</evidence>
<dbReference type="InterPro" id="IPR001509">
    <property type="entry name" value="Epimerase_deHydtase"/>
</dbReference>
<dbReference type="RefSeq" id="WP_204006447.1">
    <property type="nucleotide sequence ID" value="NZ_BOPG01000067.1"/>
</dbReference>
<comment type="caution">
    <text evidence="5">The sequence shown here is derived from an EMBL/GenBank/DDBJ whole genome shotgun (WGS) entry which is preliminary data.</text>
</comment>
<reference evidence="5" key="1">
    <citation type="submission" date="2021-01" db="EMBL/GenBank/DDBJ databases">
        <title>Whole genome shotgun sequence of Virgisporangium aurantiacum NBRC 16421.</title>
        <authorList>
            <person name="Komaki H."/>
            <person name="Tamura T."/>
        </authorList>
    </citation>
    <scope>NUCLEOTIDE SEQUENCE</scope>
    <source>
        <strain evidence="5">NBRC 16421</strain>
    </source>
</reference>
<dbReference type="Pfam" id="PF08338">
    <property type="entry name" value="DUF1731"/>
    <property type="match status" value="1"/>
</dbReference>
<evidence type="ECO:0000313" key="5">
    <source>
        <dbReference type="EMBL" id="GIJ61483.1"/>
    </source>
</evidence>
<dbReference type="NCBIfam" id="TIGR01777">
    <property type="entry name" value="yfcH"/>
    <property type="match status" value="1"/>
</dbReference>
<dbReference type="Proteomes" id="UP000612585">
    <property type="component" value="Unassembled WGS sequence"/>
</dbReference>
<dbReference type="PANTHER" id="PTHR11092">
    <property type="entry name" value="SUGAR NUCLEOTIDE EPIMERASE RELATED"/>
    <property type="match status" value="1"/>
</dbReference>
<dbReference type="EMBL" id="BOPG01000067">
    <property type="protein sequence ID" value="GIJ61483.1"/>
    <property type="molecule type" value="Genomic_DNA"/>
</dbReference>
<dbReference type="InterPro" id="IPR010099">
    <property type="entry name" value="SDR39U1"/>
</dbReference>
<proteinExistence type="inferred from homology"/>
<comment type="similarity">
    <text evidence="1">Belongs to the NAD(P)-dependent epimerase/dehydratase family. SDR39U1 subfamily.</text>
</comment>
<sequence length="301" mass="31943">MRVLTAGASGFLGTRLVTRLREAGHDVVRLVRREPAPGPAGADERRWDPSTGTLDPSTLDGVGAVVNLSGANIGDKRWSADYKRELIGSRTSATGTLAKAVAAHAEPIALLSMSGIHYFGDGHDRVLTEADDPGEGFLSEMTRAWEAATAPARVAGRRVVLMRTGLPLHPAGGVLQPLLLPFRLGVGGPLGNGRSWVPWISMRDCLAAMEFLVERDDIAGPVILAGPEPARWKELATALGRQLHRPAVFPVPKIALNVVAGTEFATEMLMSQRALPAVLSEHGFAFADRTVGSAVAAAFQR</sequence>
<feature type="region of interest" description="Disordered" evidence="2">
    <location>
        <begin position="34"/>
        <end position="56"/>
    </location>
</feature>
<protein>
    <recommendedName>
        <fullName evidence="7">TIGR01777 family protein</fullName>
    </recommendedName>
</protein>
<name>A0A8J4E4W8_9ACTN</name>
<dbReference type="AlphaFoldDB" id="A0A8J4E4W8"/>
<evidence type="ECO:0000256" key="2">
    <source>
        <dbReference type="SAM" id="MobiDB-lite"/>
    </source>
</evidence>
<dbReference type="SUPFAM" id="SSF51735">
    <property type="entry name" value="NAD(P)-binding Rossmann-fold domains"/>
    <property type="match status" value="1"/>
</dbReference>
<dbReference type="InterPro" id="IPR036291">
    <property type="entry name" value="NAD(P)-bd_dom_sf"/>
</dbReference>
<dbReference type="Gene3D" id="3.40.50.720">
    <property type="entry name" value="NAD(P)-binding Rossmann-like Domain"/>
    <property type="match status" value="1"/>
</dbReference>
<keyword evidence="6" id="KW-1185">Reference proteome</keyword>
<dbReference type="PANTHER" id="PTHR11092:SF0">
    <property type="entry name" value="EPIMERASE FAMILY PROTEIN SDR39U1"/>
    <property type="match status" value="1"/>
</dbReference>
<evidence type="ECO:0000259" key="3">
    <source>
        <dbReference type="Pfam" id="PF01370"/>
    </source>
</evidence>
<dbReference type="InterPro" id="IPR013549">
    <property type="entry name" value="DUF1731"/>
</dbReference>
<evidence type="ECO:0000313" key="6">
    <source>
        <dbReference type="Proteomes" id="UP000612585"/>
    </source>
</evidence>
<accession>A0A8J4E4W8</accession>
<organism evidence="5 6">
    <name type="scientific">Virgisporangium aurantiacum</name>
    <dbReference type="NCBI Taxonomy" id="175570"/>
    <lineage>
        <taxon>Bacteria</taxon>
        <taxon>Bacillati</taxon>
        <taxon>Actinomycetota</taxon>
        <taxon>Actinomycetes</taxon>
        <taxon>Micromonosporales</taxon>
        <taxon>Micromonosporaceae</taxon>
        <taxon>Virgisporangium</taxon>
    </lineage>
</organism>